<comment type="caution">
    <text evidence="1">The sequence shown here is derived from an EMBL/GenBank/DDBJ whole genome shotgun (WGS) entry which is preliminary data.</text>
</comment>
<dbReference type="Proteomes" id="UP000774617">
    <property type="component" value="Unassembled WGS sequence"/>
</dbReference>
<accession>A0ABQ8FP94</accession>
<reference evidence="1 2" key="1">
    <citation type="journal article" date="2021" name="Nat. Commun.">
        <title>Genetic determinants of endophytism in the Arabidopsis root mycobiome.</title>
        <authorList>
            <person name="Mesny F."/>
            <person name="Miyauchi S."/>
            <person name="Thiergart T."/>
            <person name="Pickel B."/>
            <person name="Atanasova L."/>
            <person name="Karlsson M."/>
            <person name="Huettel B."/>
            <person name="Barry K.W."/>
            <person name="Haridas S."/>
            <person name="Chen C."/>
            <person name="Bauer D."/>
            <person name="Andreopoulos W."/>
            <person name="Pangilinan J."/>
            <person name="LaButti K."/>
            <person name="Riley R."/>
            <person name="Lipzen A."/>
            <person name="Clum A."/>
            <person name="Drula E."/>
            <person name="Henrissat B."/>
            <person name="Kohler A."/>
            <person name="Grigoriev I.V."/>
            <person name="Martin F.M."/>
            <person name="Hacquard S."/>
        </authorList>
    </citation>
    <scope>NUCLEOTIDE SEQUENCE [LARGE SCALE GENOMIC DNA]</scope>
    <source>
        <strain evidence="1 2">MPI-SDFR-AT-0080</strain>
    </source>
</reference>
<sequence length="502" mass="54868">MSLNPPMNLPTDWRFKIIAPQRDNRVCIVAPDGYITSGPNRPVLAWLPPSVRPPDTLRRLFSYVHKISTYGQLFGYFADSEKSLTRIAQDRGTIGKDKVWMWSDSRSTTSWMTFIPLEKGARQPDGPGYLQMRYPTAPPLEGSEIEKLDPTGLSDMVEKYMSVDVTDETRVVELVDLASGPKRSLTWQIQRVDQPHPSGPTWPLSDMGFSAVSWASATLRQVNSMYFLQAGTGENRIHKALLTAGKWTLGGAFGQVGDVMVVGNTQGLYSLTSDGAAWEYTEESNLTATKISTDDKPFSKLYAHQTDQTLLGIVKSGTKEGNIYSCTQLKPPSWTALTDRNFKASVAVGISGSIFAISTASSVYGEAGAIYQLTGGKAVVIGEASMAAQQLVITKKFLVAVCPENKAFLYEGAPNSWLDLTLPAVRPWSGIRGVVEGINGSIMALSGDSKEITYFSQDAHTFLPSFFVDGPEAEIVMEHTGDVQGILGKIGNEMYFVRTAIE</sequence>
<keyword evidence="2" id="KW-1185">Reference proteome</keyword>
<evidence type="ECO:0000313" key="1">
    <source>
        <dbReference type="EMBL" id="KAH7001739.1"/>
    </source>
</evidence>
<protein>
    <submittedName>
        <fullName evidence="1">Uncharacterized protein</fullName>
    </submittedName>
</protein>
<evidence type="ECO:0000313" key="2">
    <source>
        <dbReference type="Proteomes" id="UP000774617"/>
    </source>
</evidence>
<gene>
    <name evidence="1" type="ORF">B0J12DRAFT_636680</name>
</gene>
<proteinExistence type="predicted"/>
<name>A0ABQ8FP94_9PEZI</name>
<organism evidence="1 2">
    <name type="scientific">Macrophomina phaseolina</name>
    <dbReference type="NCBI Taxonomy" id="35725"/>
    <lineage>
        <taxon>Eukaryota</taxon>
        <taxon>Fungi</taxon>
        <taxon>Dikarya</taxon>
        <taxon>Ascomycota</taxon>
        <taxon>Pezizomycotina</taxon>
        <taxon>Dothideomycetes</taxon>
        <taxon>Dothideomycetes incertae sedis</taxon>
        <taxon>Botryosphaeriales</taxon>
        <taxon>Botryosphaeriaceae</taxon>
        <taxon>Macrophomina</taxon>
    </lineage>
</organism>
<dbReference type="EMBL" id="JAGTJR010000151">
    <property type="protein sequence ID" value="KAH7001739.1"/>
    <property type="molecule type" value="Genomic_DNA"/>
</dbReference>